<dbReference type="SUPFAM" id="SSF57302">
    <property type="entry name" value="Snake toxin-like"/>
    <property type="match status" value="1"/>
</dbReference>
<proteinExistence type="predicted"/>
<organism evidence="2 3">
    <name type="scientific">Gnathostoma spinigerum</name>
    <dbReference type="NCBI Taxonomy" id="75299"/>
    <lineage>
        <taxon>Eukaryota</taxon>
        <taxon>Metazoa</taxon>
        <taxon>Ecdysozoa</taxon>
        <taxon>Nematoda</taxon>
        <taxon>Chromadorea</taxon>
        <taxon>Rhabditida</taxon>
        <taxon>Spirurina</taxon>
        <taxon>Gnathostomatomorpha</taxon>
        <taxon>Gnathostomatoidea</taxon>
        <taxon>Gnathostomatidae</taxon>
        <taxon>Gnathostoma</taxon>
    </lineage>
</organism>
<keyword evidence="1" id="KW-0732">Signal</keyword>
<dbReference type="InterPro" id="IPR045860">
    <property type="entry name" value="Snake_toxin-like_sf"/>
</dbReference>
<dbReference type="AlphaFoldDB" id="A0ABD6EHH7"/>
<evidence type="ECO:0000313" key="2">
    <source>
        <dbReference type="EMBL" id="MFH4976408.1"/>
    </source>
</evidence>
<accession>A0ABD6EHH7</accession>
<comment type="caution">
    <text evidence="2">The sequence shown here is derived from an EMBL/GenBank/DDBJ whole genome shotgun (WGS) entry which is preliminary data.</text>
</comment>
<sequence length="108" mass="11810">MQFYHWIMLVCCSTVASSLICYDVNDDGQKLKECDDTVKYCYRLDGIIWVSVRGVITGCAESSFQPVCKSDGCREESGHLKPFGMFKGKVCCCSKDGCNGDAAIGAVL</sequence>
<reference evidence="2 3" key="1">
    <citation type="submission" date="2024-08" db="EMBL/GenBank/DDBJ databases">
        <title>Gnathostoma spinigerum genome.</title>
        <authorList>
            <person name="Gonzalez-Bertolin B."/>
            <person name="Monzon S."/>
            <person name="Zaballos A."/>
            <person name="Jimenez P."/>
            <person name="Dekumyoy P."/>
            <person name="Varona S."/>
            <person name="Cuesta I."/>
            <person name="Sumanam S."/>
            <person name="Adisakwattana P."/>
            <person name="Gasser R.B."/>
            <person name="Hernandez-Gonzalez A."/>
            <person name="Young N.D."/>
            <person name="Perteguer M.J."/>
        </authorList>
    </citation>
    <scope>NUCLEOTIDE SEQUENCE [LARGE SCALE GENOMIC DNA]</scope>
    <source>
        <strain evidence="2">AL3</strain>
        <tissue evidence="2">Liver</tissue>
    </source>
</reference>
<dbReference type="Proteomes" id="UP001608902">
    <property type="component" value="Unassembled WGS sequence"/>
</dbReference>
<feature type="signal peptide" evidence="1">
    <location>
        <begin position="1"/>
        <end position="18"/>
    </location>
</feature>
<protein>
    <submittedName>
        <fullName evidence="2">Uncharacterized protein</fullName>
    </submittedName>
</protein>
<evidence type="ECO:0000256" key="1">
    <source>
        <dbReference type="SAM" id="SignalP"/>
    </source>
</evidence>
<evidence type="ECO:0000313" key="3">
    <source>
        <dbReference type="Proteomes" id="UP001608902"/>
    </source>
</evidence>
<dbReference type="EMBL" id="JBGFUD010001526">
    <property type="protein sequence ID" value="MFH4976408.1"/>
    <property type="molecule type" value="Genomic_DNA"/>
</dbReference>
<keyword evidence="3" id="KW-1185">Reference proteome</keyword>
<feature type="chain" id="PRO_5044760592" evidence="1">
    <location>
        <begin position="19"/>
        <end position="108"/>
    </location>
</feature>
<gene>
    <name evidence="2" type="ORF">AB6A40_003117</name>
</gene>
<name>A0ABD6EHH7_9BILA</name>